<reference evidence="3" key="1">
    <citation type="submission" date="2019-09" db="EMBL/GenBank/DDBJ databases">
        <title>Mumia zhuanghuii sp. nov. isolated from the intestinal contents of plateau pika (Ochotona curzoniae) in the Qinghai-Tibet plateau of China.</title>
        <authorList>
            <person name="Tian Z."/>
        </authorList>
    </citation>
    <scope>NUCLEOTIDE SEQUENCE [LARGE SCALE GENOMIC DNA]</scope>
    <source>
        <strain evidence="3">JCM 30598</strain>
    </source>
</reference>
<dbReference type="Pfam" id="PF07693">
    <property type="entry name" value="KAP_NTPase"/>
    <property type="match status" value="1"/>
</dbReference>
<dbReference type="OrthoDB" id="88903at2"/>
<name>A0A5J5IVX8_9MICO</name>
<proteinExistence type="predicted"/>
<dbReference type="Gene3D" id="3.40.50.300">
    <property type="entry name" value="P-loop containing nucleotide triphosphate hydrolases"/>
    <property type="match status" value="1"/>
</dbReference>
<organism evidence="2 3">
    <name type="scientific">Microbacterium rhizomatis</name>
    <dbReference type="NCBI Taxonomy" id="1631477"/>
    <lineage>
        <taxon>Bacteria</taxon>
        <taxon>Bacillati</taxon>
        <taxon>Actinomycetota</taxon>
        <taxon>Actinomycetes</taxon>
        <taxon>Micrococcales</taxon>
        <taxon>Microbacteriaceae</taxon>
        <taxon>Microbacterium</taxon>
    </lineage>
</organism>
<evidence type="ECO:0000259" key="1">
    <source>
        <dbReference type="Pfam" id="PF07693"/>
    </source>
</evidence>
<keyword evidence="3" id="KW-1185">Reference proteome</keyword>
<dbReference type="InterPro" id="IPR011646">
    <property type="entry name" value="KAP_P-loop"/>
</dbReference>
<protein>
    <recommendedName>
        <fullName evidence="1">KAP NTPase domain-containing protein</fullName>
    </recommendedName>
</protein>
<evidence type="ECO:0000313" key="2">
    <source>
        <dbReference type="EMBL" id="KAA9104755.1"/>
    </source>
</evidence>
<sequence length="89" mass="9911">MADSQDLLHHRVIARKVAELAKSANGKVNIALFGPWGAGKSSFNELLKEELKVIDPKARHITFDAWKNAGEGFRTNFLSELARPISKPR</sequence>
<dbReference type="AlphaFoldDB" id="A0A5J5IVX8"/>
<comment type="caution">
    <text evidence="2">The sequence shown here is derived from an EMBL/GenBank/DDBJ whole genome shotgun (WGS) entry which is preliminary data.</text>
</comment>
<feature type="domain" description="KAP NTPase" evidence="1">
    <location>
        <begin position="12"/>
        <end position="84"/>
    </location>
</feature>
<dbReference type="RefSeq" id="WP_150450591.1">
    <property type="nucleotide sequence ID" value="NZ_VYSA01000007.1"/>
</dbReference>
<gene>
    <name evidence="2" type="ORF">F6B43_18945</name>
</gene>
<dbReference type="InterPro" id="IPR027417">
    <property type="entry name" value="P-loop_NTPase"/>
</dbReference>
<dbReference type="EMBL" id="VYSA01000007">
    <property type="protein sequence ID" value="KAA9104755.1"/>
    <property type="molecule type" value="Genomic_DNA"/>
</dbReference>
<evidence type="ECO:0000313" key="3">
    <source>
        <dbReference type="Proteomes" id="UP000325827"/>
    </source>
</evidence>
<accession>A0A5J5IVX8</accession>
<dbReference type="SUPFAM" id="SSF52540">
    <property type="entry name" value="P-loop containing nucleoside triphosphate hydrolases"/>
    <property type="match status" value="1"/>
</dbReference>
<dbReference type="Proteomes" id="UP000325827">
    <property type="component" value="Unassembled WGS sequence"/>
</dbReference>